<feature type="transmembrane region" description="Helical" evidence="1">
    <location>
        <begin position="151"/>
        <end position="168"/>
    </location>
</feature>
<feature type="transmembrane region" description="Helical" evidence="1">
    <location>
        <begin position="591"/>
        <end position="614"/>
    </location>
</feature>
<feature type="transmembrane region" description="Helical" evidence="1">
    <location>
        <begin position="264"/>
        <end position="285"/>
    </location>
</feature>
<dbReference type="EMBL" id="FPBL01000003">
    <property type="protein sequence ID" value="SFU50950.1"/>
    <property type="molecule type" value="Genomic_DNA"/>
</dbReference>
<protein>
    <submittedName>
        <fullName evidence="3">VanZ like family protein</fullName>
    </submittedName>
</protein>
<dbReference type="AlphaFoldDB" id="A0A1I7GR82"/>
<reference evidence="3 4" key="1">
    <citation type="submission" date="2016-10" db="EMBL/GenBank/DDBJ databases">
        <authorList>
            <person name="de Groot N.N."/>
        </authorList>
    </citation>
    <scope>NUCLEOTIDE SEQUENCE [LARGE SCALE GENOMIC DNA]</scope>
    <source>
        <strain evidence="3 4">Nm24</strain>
    </source>
</reference>
<feature type="transmembrane region" description="Helical" evidence="1">
    <location>
        <begin position="660"/>
        <end position="678"/>
    </location>
</feature>
<feature type="transmembrane region" description="Helical" evidence="1">
    <location>
        <begin position="714"/>
        <end position="735"/>
    </location>
</feature>
<sequence length="743" mass="82312">MISHSRHLSFNTKVLAVLVLLITYGSLYPGNFTSTASGAFEQFFTNPEWITSIGDILGNIALFLPLGIAGERMIHSRNKILALLSLSVISLIFSLILQILQIWLPTRSAALADVFWNMTGLFTGIGVSVLIKQMSLSWPSRQSFSGGKAAIPLAILLLWLCSELLPLVPSLDWQKFKDAVKPLQILDFSFSAIWTHAASIITAGSMLSLLTPRPLVWLTGALLFILAGKITIVSQFLDTSTISGLLTGYLVSILLLRTSSHTRIIVAFWSLLAAWTIHALTPFSLTTGGTFNLIPFTTMLEGSMLTNAIALALSLYIYSALLWFAPYTGGNFRGIALALIFWSIVIELIQMALLGRNADITEPLLIGLIAWGLTESRQLECHTEMPHPVANPVPDKPTSFIPRSHRTDSPTNLSLFSAWIPIILLSTGVAGLLWLILHLPQIPYNLKELFLFDGNILFIFIFVLALLWIGAGATWISSRILSSPRPFISLPGWVFTASLISLGLLSISVTQESIADIAGSNNLYWFVINKDIWGEGWRHIFEWLGPTLISILERSVRYTALYAPLIISLVLIISFFSLHKQHEQVQVSRKMLTLIISALPWLWLAKTIAFSWSSTDNLNELISRNGAMGMGGGFYLYVLLFALCINAAILANLSGNVMEWILGMVLSLIMLPIGWWLLSLGLESEVHKYGHIFSGSQFLLGPDRKQILPEVELFARWCLVQTGFITIISSGMRSFGRITRQHM</sequence>
<gene>
    <name evidence="3" type="ORF">SAMN05216339_103119</name>
</gene>
<evidence type="ECO:0000313" key="4">
    <source>
        <dbReference type="Proteomes" id="UP000183926"/>
    </source>
</evidence>
<keyword evidence="1" id="KW-0472">Membrane</keyword>
<dbReference type="InterPro" id="IPR006976">
    <property type="entry name" value="VanZ-like"/>
</dbReference>
<organism evidence="3 4">
    <name type="scientific">Nitrosomonas eutropha</name>
    <dbReference type="NCBI Taxonomy" id="916"/>
    <lineage>
        <taxon>Bacteria</taxon>
        <taxon>Pseudomonadati</taxon>
        <taxon>Pseudomonadota</taxon>
        <taxon>Betaproteobacteria</taxon>
        <taxon>Nitrosomonadales</taxon>
        <taxon>Nitrosomonadaceae</taxon>
        <taxon>Nitrosomonas</taxon>
    </lineage>
</organism>
<feature type="transmembrane region" description="Helical" evidence="1">
    <location>
        <begin position="80"/>
        <end position="104"/>
    </location>
</feature>
<feature type="transmembrane region" description="Helical" evidence="1">
    <location>
        <begin position="634"/>
        <end position="653"/>
    </location>
</feature>
<dbReference type="Proteomes" id="UP000183926">
    <property type="component" value="Unassembled WGS sequence"/>
</dbReference>
<proteinExistence type="predicted"/>
<feature type="transmembrane region" description="Helical" evidence="1">
    <location>
        <begin position="215"/>
        <end position="234"/>
    </location>
</feature>
<feature type="transmembrane region" description="Helical" evidence="1">
    <location>
        <begin position="336"/>
        <end position="354"/>
    </location>
</feature>
<evidence type="ECO:0000259" key="2">
    <source>
        <dbReference type="Pfam" id="PF04892"/>
    </source>
</evidence>
<dbReference type="Pfam" id="PF04892">
    <property type="entry name" value="VanZ"/>
    <property type="match status" value="1"/>
</dbReference>
<feature type="transmembrane region" description="Helical" evidence="1">
    <location>
        <begin position="49"/>
        <end position="68"/>
    </location>
</feature>
<keyword evidence="1" id="KW-1133">Transmembrane helix</keyword>
<feature type="transmembrane region" description="Helical" evidence="1">
    <location>
        <begin position="188"/>
        <end position="210"/>
    </location>
</feature>
<feature type="domain" description="VanZ-like" evidence="2">
    <location>
        <begin position="17"/>
        <end position="131"/>
    </location>
</feature>
<feature type="transmembrane region" description="Helical" evidence="1">
    <location>
        <begin position="110"/>
        <end position="131"/>
    </location>
</feature>
<evidence type="ECO:0000256" key="1">
    <source>
        <dbReference type="SAM" id="Phobius"/>
    </source>
</evidence>
<feature type="transmembrane region" description="Helical" evidence="1">
    <location>
        <begin position="240"/>
        <end position="257"/>
    </location>
</feature>
<feature type="transmembrane region" description="Helical" evidence="1">
    <location>
        <begin position="488"/>
        <end position="509"/>
    </location>
</feature>
<feature type="transmembrane region" description="Helical" evidence="1">
    <location>
        <begin position="560"/>
        <end position="579"/>
    </location>
</feature>
<accession>A0A1I7GR82</accession>
<feature type="transmembrane region" description="Helical" evidence="1">
    <location>
        <begin position="413"/>
        <end position="436"/>
    </location>
</feature>
<feature type="transmembrane region" description="Helical" evidence="1">
    <location>
        <begin position="456"/>
        <end position="476"/>
    </location>
</feature>
<keyword evidence="1" id="KW-0812">Transmembrane</keyword>
<name>A0A1I7GR82_9PROT</name>
<evidence type="ECO:0000313" key="3">
    <source>
        <dbReference type="EMBL" id="SFU50950.1"/>
    </source>
</evidence>
<feature type="transmembrane region" description="Helical" evidence="1">
    <location>
        <begin position="305"/>
        <end position="324"/>
    </location>
</feature>